<dbReference type="Proteomes" id="UP000050280">
    <property type="component" value="Unassembled WGS sequence"/>
</dbReference>
<evidence type="ECO:0000313" key="2">
    <source>
        <dbReference type="Proteomes" id="UP000050280"/>
    </source>
</evidence>
<evidence type="ECO:0008006" key="3">
    <source>
        <dbReference type="Google" id="ProtNLM"/>
    </source>
</evidence>
<dbReference type="AlphaFoldDB" id="A0A0P7ANP7"/>
<dbReference type="PATRIC" id="fig|1300341.3.peg.487"/>
<dbReference type="EMBL" id="LDJX01000001">
    <property type="protein sequence ID" value="KPM33587.1"/>
    <property type="molecule type" value="Genomic_DNA"/>
</dbReference>
<gene>
    <name evidence="1" type="ORF">I595_490</name>
</gene>
<protein>
    <recommendedName>
        <fullName evidence="3">DUF4249 domain-containing protein</fullName>
    </recommendedName>
</protein>
<reference evidence="1 2" key="1">
    <citation type="submission" date="2015-09" db="EMBL/GenBank/DDBJ databases">
        <title>Genome sequence of the marine flavobacterium Croceitalea dokdonensis DOKDO 023 that contains proton- and sodium-pumping rhodopsins.</title>
        <authorList>
            <person name="Kwon S.-K."/>
            <person name="Lee H.K."/>
            <person name="Kwak M.-J."/>
            <person name="Kim J.F."/>
        </authorList>
    </citation>
    <scope>NUCLEOTIDE SEQUENCE [LARGE SCALE GENOMIC DNA]</scope>
    <source>
        <strain evidence="1 2">DOKDO 023</strain>
    </source>
</reference>
<evidence type="ECO:0000313" key="1">
    <source>
        <dbReference type="EMBL" id="KPM33587.1"/>
    </source>
</evidence>
<keyword evidence="2" id="KW-1185">Reference proteome</keyword>
<organism evidence="1 2">
    <name type="scientific">Croceitalea dokdonensis DOKDO 023</name>
    <dbReference type="NCBI Taxonomy" id="1300341"/>
    <lineage>
        <taxon>Bacteria</taxon>
        <taxon>Pseudomonadati</taxon>
        <taxon>Bacteroidota</taxon>
        <taxon>Flavobacteriia</taxon>
        <taxon>Flavobacteriales</taxon>
        <taxon>Flavobacteriaceae</taxon>
        <taxon>Croceitalea</taxon>
    </lineage>
</organism>
<sequence length="397" mass="44140">MFCWFGLLGCVEPFELGQEVLQTGDINAILVVEASLTNEQKQHEVLLGRGRSFANDTVQPAERNANVRILDGNGNNLVFVEAEPGRYIATEPFAVLPNTTYQLQIQTQDGTFYQSETVTPPTSGGIADLYAQRVENAQGVEGIAIYVDAEILPNQPPFLRYTYEETYKIIAPLWQPFDIVITNTDPFLPTFDLAPREQEERVCYNTVASDRIIKPTNLTISGALLKRNLIRFIPRDDFIISHRYSILVTQLGQTPDAHAFYRALNEQAGNESIFTEVQPGFISGNITNPEDPDEKVLGYFEVAHSSTERLFFNYQDFFPNEPLPPYILNCNFFGAPETINEGGGSPLRDAVESGLFVYAGNNNGQVAPPAGPYLTGRRACGDCTVLGSNMVPDFWTE</sequence>
<accession>A0A0P7ANP7</accession>
<dbReference type="InterPro" id="IPR025345">
    <property type="entry name" value="DUF4249"/>
</dbReference>
<dbReference type="STRING" id="1300341.I595_490"/>
<dbReference type="Pfam" id="PF14054">
    <property type="entry name" value="DUF4249"/>
    <property type="match status" value="1"/>
</dbReference>
<proteinExistence type="predicted"/>
<dbReference type="RefSeq" id="WP_172675899.1">
    <property type="nucleotide sequence ID" value="NZ_LDJX01000001.1"/>
</dbReference>
<comment type="caution">
    <text evidence="1">The sequence shown here is derived from an EMBL/GenBank/DDBJ whole genome shotgun (WGS) entry which is preliminary data.</text>
</comment>
<name>A0A0P7ANP7_9FLAO</name>